<dbReference type="GO" id="GO:0005886">
    <property type="term" value="C:plasma membrane"/>
    <property type="evidence" value="ECO:0007669"/>
    <property type="project" value="UniProtKB-SubCell"/>
</dbReference>
<dbReference type="GO" id="GO:0030288">
    <property type="term" value="C:outer membrane-bounded periplasmic space"/>
    <property type="evidence" value="ECO:0007669"/>
    <property type="project" value="TreeGrafter"/>
</dbReference>
<comment type="caution">
    <text evidence="7">The sequence shown here is derived from an EMBL/GenBank/DDBJ whole genome shotgun (WGS) entry which is preliminary data.</text>
</comment>
<dbReference type="AlphaFoldDB" id="A0A3A9K4C2"/>
<evidence type="ECO:0000256" key="5">
    <source>
        <dbReference type="SAM" id="SignalP"/>
    </source>
</evidence>
<proteinExistence type="inferred from homology"/>
<name>A0A3A9K4C2_9BACI</name>
<reference evidence="7 8" key="1">
    <citation type="submission" date="2017-10" db="EMBL/GenBank/DDBJ databases">
        <title>Bacillus sp. nov., a halophilic bacterium isolated from a Keqin Lake.</title>
        <authorList>
            <person name="Wang H."/>
        </authorList>
    </citation>
    <scope>NUCLEOTIDE SEQUENCE [LARGE SCALE GENOMIC DNA]</scope>
    <source>
        <strain evidence="7 8">KCTC 13187</strain>
    </source>
</reference>
<keyword evidence="3" id="KW-0813">Transport</keyword>
<evidence type="ECO:0000256" key="2">
    <source>
        <dbReference type="ARBA" id="ARBA00008814"/>
    </source>
</evidence>
<dbReference type="Pfam" id="PF01497">
    <property type="entry name" value="Peripla_BP_2"/>
    <property type="match status" value="1"/>
</dbReference>
<feature type="signal peptide" evidence="5">
    <location>
        <begin position="1"/>
        <end position="29"/>
    </location>
</feature>
<dbReference type="InterPro" id="IPR051313">
    <property type="entry name" value="Bact_iron-sidero_bind"/>
</dbReference>
<evidence type="ECO:0000256" key="3">
    <source>
        <dbReference type="ARBA" id="ARBA00022448"/>
    </source>
</evidence>
<accession>A0A3A9K4C2</accession>
<dbReference type="PANTHER" id="PTHR30532">
    <property type="entry name" value="IRON III DICITRATE-BINDING PERIPLASMIC PROTEIN"/>
    <property type="match status" value="1"/>
</dbReference>
<dbReference type="GO" id="GO:1901678">
    <property type="term" value="P:iron coordination entity transport"/>
    <property type="evidence" value="ECO:0007669"/>
    <property type="project" value="UniProtKB-ARBA"/>
</dbReference>
<dbReference type="EMBL" id="PDOE01000012">
    <property type="protein sequence ID" value="RKL65720.1"/>
    <property type="molecule type" value="Genomic_DNA"/>
</dbReference>
<dbReference type="PROSITE" id="PS50983">
    <property type="entry name" value="FE_B12_PBP"/>
    <property type="match status" value="1"/>
</dbReference>
<dbReference type="Proteomes" id="UP000281498">
    <property type="component" value="Unassembled WGS sequence"/>
</dbReference>
<evidence type="ECO:0000256" key="1">
    <source>
        <dbReference type="ARBA" id="ARBA00004193"/>
    </source>
</evidence>
<dbReference type="InterPro" id="IPR002491">
    <property type="entry name" value="ABC_transptr_periplasmic_BD"/>
</dbReference>
<evidence type="ECO:0000259" key="6">
    <source>
        <dbReference type="PROSITE" id="PS50983"/>
    </source>
</evidence>
<protein>
    <submittedName>
        <fullName evidence="7">Ferrichrome ABC transporter substrate-binding protein</fullName>
    </submittedName>
</protein>
<keyword evidence="8" id="KW-1185">Reference proteome</keyword>
<organism evidence="7 8">
    <name type="scientific">Salipaludibacillus neizhouensis</name>
    <dbReference type="NCBI Taxonomy" id="885475"/>
    <lineage>
        <taxon>Bacteria</taxon>
        <taxon>Bacillati</taxon>
        <taxon>Bacillota</taxon>
        <taxon>Bacilli</taxon>
        <taxon>Bacillales</taxon>
        <taxon>Bacillaceae</taxon>
    </lineage>
</organism>
<comment type="similarity">
    <text evidence="2">Belongs to the bacterial solute-binding protein 8 family.</text>
</comment>
<dbReference type="Gene3D" id="3.40.50.1980">
    <property type="entry name" value="Nitrogenase molybdenum iron protein domain"/>
    <property type="match status" value="2"/>
</dbReference>
<feature type="domain" description="Fe/B12 periplasmic-binding" evidence="6">
    <location>
        <begin position="71"/>
        <end position="336"/>
    </location>
</feature>
<comment type="subcellular location">
    <subcellularLocation>
        <location evidence="1">Cell membrane</location>
        <topology evidence="1">Lipid-anchor</topology>
    </subcellularLocation>
</comment>
<keyword evidence="4 5" id="KW-0732">Signal</keyword>
<dbReference type="PANTHER" id="PTHR30532:SF26">
    <property type="entry name" value="IRON(3+)-HYDROXAMATE-BINDING PROTEIN FHUD"/>
    <property type="match status" value="1"/>
</dbReference>
<feature type="chain" id="PRO_5038644530" evidence="5">
    <location>
        <begin position="30"/>
        <end position="336"/>
    </location>
</feature>
<gene>
    <name evidence="7" type="ORF">CR203_18865</name>
</gene>
<sequence>MTMKKIPLLSLTVVLVSILGACGSESDGAAVDAENSDVMEETIDEPEVEVSETRVYESVKGDIELPANPERVVVAVQDYVGDVLALGVTPVGAAGWVFETPYYEEQLKDVESVGDNTMVSVEKITALKPDIIFTYSEEQYEELSKIAPTVLLPYGELDYRERLKEFGKILNKEKEAEEWLTNLDQKLKKKKDELFQHVDQGDKVAIVELAQKEIYLMGISYGRGGEILYNELDFSAPPKVEEAVSEEGWASISLESLPEFLGEADHIFLGVRDSEVGIEGGEDRKDDVTSLSLWEELPAVEAGNIYEYEVQTMYFQDPIALDNQLDFIVEEMISSD</sequence>
<dbReference type="SUPFAM" id="SSF53807">
    <property type="entry name" value="Helical backbone' metal receptor"/>
    <property type="match status" value="1"/>
</dbReference>
<dbReference type="OrthoDB" id="2241086at2"/>
<evidence type="ECO:0000313" key="7">
    <source>
        <dbReference type="EMBL" id="RKL65720.1"/>
    </source>
</evidence>
<evidence type="ECO:0000256" key="4">
    <source>
        <dbReference type="ARBA" id="ARBA00022729"/>
    </source>
</evidence>
<evidence type="ECO:0000313" key="8">
    <source>
        <dbReference type="Proteomes" id="UP000281498"/>
    </source>
</evidence>
<dbReference type="PROSITE" id="PS51257">
    <property type="entry name" value="PROKAR_LIPOPROTEIN"/>
    <property type="match status" value="1"/>
</dbReference>
<dbReference type="RefSeq" id="WP_110937767.1">
    <property type="nucleotide sequence ID" value="NZ_KZ614147.1"/>
</dbReference>